<reference evidence="1 2" key="1">
    <citation type="submission" date="2023-08" db="EMBL/GenBank/DDBJ databases">
        <title>A Necator americanus chromosomal reference genome.</title>
        <authorList>
            <person name="Ilik V."/>
            <person name="Petrzelkova K.J."/>
            <person name="Pardy F."/>
            <person name="Fuh T."/>
            <person name="Niatou-Singa F.S."/>
            <person name="Gouil Q."/>
            <person name="Baker L."/>
            <person name="Ritchie M.E."/>
            <person name="Jex A.R."/>
            <person name="Gazzola D."/>
            <person name="Li H."/>
            <person name="Toshio Fujiwara R."/>
            <person name="Zhan B."/>
            <person name="Aroian R.V."/>
            <person name="Pafco B."/>
            <person name="Schwarz E.M."/>
        </authorList>
    </citation>
    <scope>NUCLEOTIDE SEQUENCE [LARGE SCALE GENOMIC DNA]</scope>
    <source>
        <strain evidence="1 2">Aroian</strain>
        <tissue evidence="1">Whole animal</tissue>
    </source>
</reference>
<keyword evidence="2" id="KW-1185">Reference proteome</keyword>
<dbReference type="Proteomes" id="UP001303046">
    <property type="component" value="Unassembled WGS sequence"/>
</dbReference>
<proteinExistence type="predicted"/>
<sequence>MTYVRRVDSGFEVMEHCTLRVALRNFNHSPDNEHLVSRRSTRAEAGLFIASDFFTVFDKPIQDYPLYNLVHNDNAFAFLSSEGRSEKIEIVKIDKMDDRQKLNKAKKPSAFRDGATSLRVTTVQVPWRYNARLKSDFRLSVVFPLLANTVQ</sequence>
<gene>
    <name evidence="1" type="primary">Necator_chrV.g20872</name>
    <name evidence="1" type="ORF">RB195_016079</name>
</gene>
<name>A0ABR1EA38_NECAM</name>
<organism evidence="1 2">
    <name type="scientific">Necator americanus</name>
    <name type="common">Human hookworm</name>
    <dbReference type="NCBI Taxonomy" id="51031"/>
    <lineage>
        <taxon>Eukaryota</taxon>
        <taxon>Metazoa</taxon>
        <taxon>Ecdysozoa</taxon>
        <taxon>Nematoda</taxon>
        <taxon>Chromadorea</taxon>
        <taxon>Rhabditida</taxon>
        <taxon>Rhabditina</taxon>
        <taxon>Rhabditomorpha</taxon>
        <taxon>Strongyloidea</taxon>
        <taxon>Ancylostomatidae</taxon>
        <taxon>Bunostominae</taxon>
        <taxon>Necator</taxon>
    </lineage>
</organism>
<evidence type="ECO:0000313" key="2">
    <source>
        <dbReference type="Proteomes" id="UP001303046"/>
    </source>
</evidence>
<accession>A0ABR1EA38</accession>
<dbReference type="EMBL" id="JAVFWL010000005">
    <property type="protein sequence ID" value="KAK6758636.1"/>
    <property type="molecule type" value="Genomic_DNA"/>
</dbReference>
<protein>
    <submittedName>
        <fullName evidence="1">Uncharacterized protein</fullName>
    </submittedName>
</protein>
<evidence type="ECO:0000313" key="1">
    <source>
        <dbReference type="EMBL" id="KAK6758636.1"/>
    </source>
</evidence>
<comment type="caution">
    <text evidence="1">The sequence shown here is derived from an EMBL/GenBank/DDBJ whole genome shotgun (WGS) entry which is preliminary data.</text>
</comment>